<keyword evidence="7" id="KW-1185">Reference proteome</keyword>
<feature type="binding site" evidence="4">
    <location>
        <position position="144"/>
    </location>
    <ligand>
        <name>Zn(2+)</name>
        <dbReference type="ChEBI" id="CHEBI:29105"/>
    </ligand>
</feature>
<dbReference type="Proteomes" id="UP000830167">
    <property type="component" value="Chromosome"/>
</dbReference>
<dbReference type="SUPFAM" id="SSF52467">
    <property type="entry name" value="DHS-like NAD/FAD-binding domain"/>
    <property type="match status" value="1"/>
</dbReference>
<evidence type="ECO:0000259" key="5">
    <source>
        <dbReference type="PROSITE" id="PS50305"/>
    </source>
</evidence>
<dbReference type="Gene3D" id="3.30.1600.10">
    <property type="entry name" value="SIR2/SIRT2 'Small Domain"/>
    <property type="match status" value="1"/>
</dbReference>
<dbReference type="PANTHER" id="PTHR11085:SF10">
    <property type="entry name" value="NAD-DEPENDENT PROTEIN DEACYLASE SIRTUIN-5, MITOCHONDRIAL-RELATED"/>
    <property type="match status" value="1"/>
</dbReference>
<dbReference type="PROSITE" id="PS50305">
    <property type="entry name" value="SIRTUIN"/>
    <property type="match status" value="1"/>
</dbReference>
<name>A0ABY4CH68_9BACL</name>
<reference evidence="6" key="1">
    <citation type="submission" date="2021-12" db="EMBL/GenBank/DDBJ databases">
        <title>Alicyclobacillaceae gen. nov., sp. nov., isolated from chalcocite enrichment system.</title>
        <authorList>
            <person name="Jiang Z."/>
        </authorList>
    </citation>
    <scope>NUCLEOTIDE SEQUENCE</scope>
    <source>
        <strain evidence="6">MYW30-H2</strain>
    </source>
</reference>
<evidence type="ECO:0000256" key="1">
    <source>
        <dbReference type="ARBA" id="ARBA00012928"/>
    </source>
</evidence>
<feature type="binding site" evidence="4">
    <location>
        <position position="120"/>
    </location>
    <ligand>
        <name>Zn(2+)</name>
        <dbReference type="ChEBI" id="CHEBI:29105"/>
    </ligand>
</feature>
<evidence type="ECO:0000313" key="7">
    <source>
        <dbReference type="Proteomes" id="UP000830167"/>
    </source>
</evidence>
<keyword evidence="2" id="KW-0808">Transferase</keyword>
<sequence length="222" mass="25407">MNQMVLEYYACKIAQAKNCVVITGAGFSKPCGIPTIHTEVAGRPLHEWFQHKMMVNTPSWYYRVYRLMLREWLRVSPNDAYLQLAKAGFPVITQNIDGLHKKAGTQNLIELHGNLRELICDFCKSVYSSELALQSDRIPYCPSCQEQILRPNVVLEGEPVHHFSLAVDWVGQADVLLVIGTHLRMEPCSQLVKIVEENRGTVFYINTQAETLIPRLLRWPVR</sequence>
<keyword evidence="4" id="KW-0479">Metal-binding</keyword>
<dbReference type="InterPro" id="IPR026590">
    <property type="entry name" value="Ssirtuin_cat_dom"/>
</dbReference>
<feature type="domain" description="Deacetylase sirtuin-type" evidence="5">
    <location>
        <begin position="1"/>
        <end position="222"/>
    </location>
</feature>
<dbReference type="InterPro" id="IPR026591">
    <property type="entry name" value="Sirtuin_cat_small_dom_sf"/>
</dbReference>
<evidence type="ECO:0000256" key="3">
    <source>
        <dbReference type="ARBA" id="ARBA00023027"/>
    </source>
</evidence>
<dbReference type="RefSeq" id="WP_347436553.1">
    <property type="nucleotide sequence ID" value="NZ_CP089291.1"/>
</dbReference>
<accession>A0ABY4CH68</accession>
<dbReference type="Gene3D" id="3.40.50.1220">
    <property type="entry name" value="TPP-binding domain"/>
    <property type="match status" value="1"/>
</dbReference>
<proteinExistence type="predicted"/>
<dbReference type="EMBL" id="CP089291">
    <property type="protein sequence ID" value="UOF89861.1"/>
    <property type="molecule type" value="Genomic_DNA"/>
</dbReference>
<dbReference type="InterPro" id="IPR050134">
    <property type="entry name" value="NAD-dep_sirtuin_deacylases"/>
</dbReference>
<gene>
    <name evidence="6" type="ORF">LSG31_18600</name>
</gene>
<evidence type="ECO:0000256" key="4">
    <source>
        <dbReference type="PROSITE-ProRule" id="PRU00236"/>
    </source>
</evidence>
<keyword evidence="4" id="KW-0862">Zinc</keyword>
<feature type="binding site" evidence="4">
    <location>
        <position position="123"/>
    </location>
    <ligand>
        <name>Zn(2+)</name>
        <dbReference type="ChEBI" id="CHEBI:29105"/>
    </ligand>
</feature>
<dbReference type="Pfam" id="PF02146">
    <property type="entry name" value="SIR2"/>
    <property type="match status" value="1"/>
</dbReference>
<dbReference type="InterPro" id="IPR029035">
    <property type="entry name" value="DHS-like_NAD/FAD-binding_dom"/>
</dbReference>
<dbReference type="EC" id="2.3.1.286" evidence="1"/>
<dbReference type="InterPro" id="IPR003000">
    <property type="entry name" value="Sirtuin"/>
</dbReference>
<evidence type="ECO:0000256" key="2">
    <source>
        <dbReference type="ARBA" id="ARBA00022679"/>
    </source>
</evidence>
<feature type="binding site" evidence="4">
    <location>
        <position position="141"/>
    </location>
    <ligand>
        <name>Zn(2+)</name>
        <dbReference type="ChEBI" id="CHEBI:29105"/>
    </ligand>
</feature>
<keyword evidence="3" id="KW-0520">NAD</keyword>
<organism evidence="6 7">
    <name type="scientific">Fodinisporobacter ferrooxydans</name>
    <dbReference type="NCBI Taxonomy" id="2901836"/>
    <lineage>
        <taxon>Bacteria</taxon>
        <taxon>Bacillati</taxon>
        <taxon>Bacillota</taxon>
        <taxon>Bacilli</taxon>
        <taxon>Bacillales</taxon>
        <taxon>Alicyclobacillaceae</taxon>
        <taxon>Fodinisporobacter</taxon>
    </lineage>
</organism>
<evidence type="ECO:0000313" key="6">
    <source>
        <dbReference type="EMBL" id="UOF89861.1"/>
    </source>
</evidence>
<protein>
    <recommendedName>
        <fullName evidence="1">protein acetyllysine N-acetyltransferase</fullName>
        <ecNumber evidence="1">2.3.1.286</ecNumber>
    </recommendedName>
</protein>
<feature type="active site" description="Proton acceptor" evidence="4">
    <location>
        <position position="112"/>
    </location>
</feature>
<dbReference type="PANTHER" id="PTHR11085">
    <property type="entry name" value="NAD-DEPENDENT PROTEIN DEACYLASE SIRTUIN-5, MITOCHONDRIAL-RELATED"/>
    <property type="match status" value="1"/>
</dbReference>